<feature type="domain" description="YtkA-like" evidence="3">
    <location>
        <begin position="98"/>
        <end position="156"/>
    </location>
</feature>
<evidence type="ECO:0000313" key="5">
    <source>
        <dbReference type="Proteomes" id="UP000320390"/>
    </source>
</evidence>
<protein>
    <recommendedName>
        <fullName evidence="3">YtkA-like domain-containing protein</fullName>
    </recommendedName>
</protein>
<dbReference type="InterPro" id="IPR032693">
    <property type="entry name" value="YtkA-like_dom"/>
</dbReference>
<feature type="compositionally biased region" description="Basic and acidic residues" evidence="1">
    <location>
        <begin position="44"/>
        <end position="53"/>
    </location>
</feature>
<keyword evidence="2" id="KW-0732">Signal</keyword>
<name>A0A518EN39_9BACT</name>
<keyword evidence="5" id="KW-1185">Reference proteome</keyword>
<feature type="region of interest" description="Disordered" evidence="1">
    <location>
        <begin position="30"/>
        <end position="56"/>
    </location>
</feature>
<evidence type="ECO:0000256" key="2">
    <source>
        <dbReference type="SAM" id="SignalP"/>
    </source>
</evidence>
<reference evidence="4 5" key="1">
    <citation type="submission" date="2019-02" db="EMBL/GenBank/DDBJ databases">
        <title>Deep-cultivation of Planctomycetes and their phenomic and genomic characterization uncovers novel biology.</title>
        <authorList>
            <person name="Wiegand S."/>
            <person name="Jogler M."/>
            <person name="Boedeker C."/>
            <person name="Pinto D."/>
            <person name="Vollmers J."/>
            <person name="Rivas-Marin E."/>
            <person name="Kohn T."/>
            <person name="Peeters S.H."/>
            <person name="Heuer A."/>
            <person name="Rast P."/>
            <person name="Oberbeckmann S."/>
            <person name="Bunk B."/>
            <person name="Jeske O."/>
            <person name="Meyerdierks A."/>
            <person name="Storesund J.E."/>
            <person name="Kallscheuer N."/>
            <person name="Luecker S."/>
            <person name="Lage O.M."/>
            <person name="Pohl T."/>
            <person name="Merkel B.J."/>
            <person name="Hornburger P."/>
            <person name="Mueller R.-W."/>
            <person name="Bruemmer F."/>
            <person name="Labrenz M."/>
            <person name="Spormann A.M."/>
            <person name="Op den Camp H."/>
            <person name="Overmann J."/>
            <person name="Amann R."/>
            <person name="Jetten M.S.M."/>
            <person name="Mascher T."/>
            <person name="Medema M.H."/>
            <person name="Devos D.P."/>
            <person name="Kaster A.-K."/>
            <person name="Ovreas L."/>
            <person name="Rohde M."/>
            <person name="Galperin M.Y."/>
            <person name="Jogler C."/>
        </authorList>
    </citation>
    <scope>NUCLEOTIDE SEQUENCE [LARGE SCALE GENOMIC DNA]</scope>
    <source>
        <strain evidence="4 5">Poly30</strain>
    </source>
</reference>
<organism evidence="4 5">
    <name type="scientific">Saltatorellus ferox</name>
    <dbReference type="NCBI Taxonomy" id="2528018"/>
    <lineage>
        <taxon>Bacteria</taxon>
        <taxon>Pseudomonadati</taxon>
        <taxon>Planctomycetota</taxon>
        <taxon>Planctomycetia</taxon>
        <taxon>Planctomycetia incertae sedis</taxon>
        <taxon>Saltatorellus</taxon>
    </lineage>
</organism>
<accession>A0A518EN39</accession>
<dbReference type="AlphaFoldDB" id="A0A518EN39"/>
<sequence precursor="true">MVYSVAMNRAGLPISMFLALLLPHALGSCGGGSTSEAGPPDGVRSADEARATEPDSYEFQFEAPREIVTRDDAFRVTWRPENGRVPINEHFSVDVTLVRNDAERTPVEGASVTISCFMPDHGHGMLREPRSEELGEGKYRVNGFLLHMDGYWTVAVNVLVDGLAATAEDELRL</sequence>
<evidence type="ECO:0000313" key="4">
    <source>
        <dbReference type="EMBL" id="QDV05505.1"/>
    </source>
</evidence>
<evidence type="ECO:0000256" key="1">
    <source>
        <dbReference type="SAM" id="MobiDB-lite"/>
    </source>
</evidence>
<dbReference type="EMBL" id="CP036434">
    <property type="protein sequence ID" value="QDV05505.1"/>
    <property type="molecule type" value="Genomic_DNA"/>
</dbReference>
<gene>
    <name evidence="4" type="ORF">Poly30_10030</name>
</gene>
<feature type="signal peptide" evidence="2">
    <location>
        <begin position="1"/>
        <end position="27"/>
    </location>
</feature>
<feature type="chain" id="PRO_5022058476" description="YtkA-like domain-containing protein" evidence="2">
    <location>
        <begin position="28"/>
        <end position="173"/>
    </location>
</feature>
<evidence type="ECO:0000259" key="3">
    <source>
        <dbReference type="Pfam" id="PF13115"/>
    </source>
</evidence>
<dbReference type="Proteomes" id="UP000320390">
    <property type="component" value="Chromosome"/>
</dbReference>
<proteinExistence type="predicted"/>
<dbReference type="Pfam" id="PF13115">
    <property type="entry name" value="YtkA"/>
    <property type="match status" value="1"/>
</dbReference>
<dbReference type="OrthoDB" id="330101at2"/>